<dbReference type="AlphaFoldDB" id="A0A318K7G4"/>
<dbReference type="Proteomes" id="UP000247569">
    <property type="component" value="Unassembled WGS sequence"/>
</dbReference>
<accession>A0A318K7G4</accession>
<organism evidence="1 2">
    <name type="scientific">Nocardia tenerifensis</name>
    <dbReference type="NCBI Taxonomy" id="228006"/>
    <lineage>
        <taxon>Bacteria</taxon>
        <taxon>Bacillati</taxon>
        <taxon>Actinomycetota</taxon>
        <taxon>Actinomycetes</taxon>
        <taxon>Mycobacteriales</taxon>
        <taxon>Nocardiaceae</taxon>
        <taxon>Nocardia</taxon>
    </lineage>
</organism>
<dbReference type="EMBL" id="QJKF01000004">
    <property type="protein sequence ID" value="PXX65396.1"/>
    <property type="molecule type" value="Genomic_DNA"/>
</dbReference>
<name>A0A318K7G4_9NOCA</name>
<comment type="caution">
    <text evidence="1">The sequence shown here is derived from an EMBL/GenBank/DDBJ whole genome shotgun (WGS) entry which is preliminary data.</text>
</comment>
<keyword evidence="2" id="KW-1185">Reference proteome</keyword>
<gene>
    <name evidence="1" type="ORF">DFR70_104460</name>
</gene>
<protein>
    <submittedName>
        <fullName evidence="1">Uncharacterized protein</fullName>
    </submittedName>
</protein>
<evidence type="ECO:0000313" key="1">
    <source>
        <dbReference type="EMBL" id="PXX65396.1"/>
    </source>
</evidence>
<proteinExistence type="predicted"/>
<sequence>MTAAVMATVQKDGFGGVGINARAWIVSAAVADVLRDMPGAALAGGGAEPNFLESVLFGFFEHPQDPREISVAGEAAIADGVGEFTRLLAGPVEDWFAARGSVSALLELALLPNLTGLDRANPDPVRLRGIVILCALNGRSRDAAALIDEYLRRDGFHKWDSIEQASAFDAAMRERFPEYRQARGD</sequence>
<reference evidence="1 2" key="1">
    <citation type="submission" date="2018-05" db="EMBL/GenBank/DDBJ databases">
        <title>Genomic Encyclopedia of Type Strains, Phase IV (KMG-IV): sequencing the most valuable type-strain genomes for metagenomic binning, comparative biology and taxonomic classification.</title>
        <authorList>
            <person name="Goeker M."/>
        </authorList>
    </citation>
    <scope>NUCLEOTIDE SEQUENCE [LARGE SCALE GENOMIC DNA]</scope>
    <source>
        <strain evidence="1 2">DSM 44704</strain>
    </source>
</reference>
<evidence type="ECO:0000313" key="2">
    <source>
        <dbReference type="Proteomes" id="UP000247569"/>
    </source>
</evidence>